<dbReference type="Proteomes" id="UP000481872">
    <property type="component" value="Unassembled WGS sequence"/>
</dbReference>
<reference evidence="1 2" key="1">
    <citation type="submission" date="2020-02" db="EMBL/GenBank/DDBJ databases">
        <title>Genome assembly of a novel Clostridium senegalense strain.</title>
        <authorList>
            <person name="Gupta T.B."/>
            <person name="Jauregui R."/>
            <person name="Maclean P."/>
            <person name="Nawarathana A."/>
            <person name="Brightwell G."/>
        </authorList>
    </citation>
    <scope>NUCLEOTIDE SEQUENCE [LARGE SCALE GENOMIC DNA]</scope>
    <source>
        <strain evidence="1 2">AGRFS4</strain>
    </source>
</reference>
<accession>A0A6M0H5Z5</accession>
<keyword evidence="2" id="KW-1185">Reference proteome</keyword>
<dbReference type="RefSeq" id="WP_061994688.1">
    <property type="nucleotide sequence ID" value="NZ_JAAGPU010000034.1"/>
</dbReference>
<dbReference type="InterPro" id="IPR024210">
    <property type="entry name" value="DUF3785"/>
</dbReference>
<evidence type="ECO:0000313" key="1">
    <source>
        <dbReference type="EMBL" id="NEU06135.1"/>
    </source>
</evidence>
<comment type="caution">
    <text evidence="1">The sequence shown here is derived from an EMBL/GenBank/DDBJ whole genome shotgun (WGS) entry which is preliminary data.</text>
</comment>
<gene>
    <name evidence="1" type="ORF">G3M99_15015</name>
</gene>
<dbReference type="EMBL" id="JAAGPU010000034">
    <property type="protein sequence ID" value="NEU06135.1"/>
    <property type="molecule type" value="Genomic_DNA"/>
</dbReference>
<proteinExistence type="predicted"/>
<name>A0A6M0H5Z5_9CLOT</name>
<evidence type="ECO:0000313" key="2">
    <source>
        <dbReference type="Proteomes" id="UP000481872"/>
    </source>
</evidence>
<protein>
    <submittedName>
        <fullName evidence="1">DUF3785 domain-containing protein</fullName>
    </submittedName>
</protein>
<dbReference type="AlphaFoldDB" id="A0A6M0H5Z5"/>
<organism evidence="1 2">
    <name type="scientific">Clostridium senegalense</name>
    <dbReference type="NCBI Taxonomy" id="1465809"/>
    <lineage>
        <taxon>Bacteria</taxon>
        <taxon>Bacillati</taxon>
        <taxon>Bacillota</taxon>
        <taxon>Clostridia</taxon>
        <taxon>Eubacteriales</taxon>
        <taxon>Clostridiaceae</taxon>
        <taxon>Clostridium</taxon>
    </lineage>
</organism>
<dbReference type="Pfam" id="PF12653">
    <property type="entry name" value="DUF3785"/>
    <property type="match status" value="1"/>
</dbReference>
<sequence length="138" mass="16902">MEYKFKYDNEEYVLSENNCEDFLNDEENEVLDFSMEKTIELLNNKDDAYWDVEYYRRACQFCFKGKEENEKVFKFLEYHFYVFTKDSKYVMSNISKEYENTSYNKLEKAKKVDNSYIVNVILCPYCKKYSIEIEQCDM</sequence>